<accession>A0A448WFI1</accession>
<dbReference type="Proteomes" id="UP000784294">
    <property type="component" value="Unassembled WGS sequence"/>
</dbReference>
<feature type="region of interest" description="Disordered" evidence="1">
    <location>
        <begin position="1"/>
        <end position="37"/>
    </location>
</feature>
<organism evidence="2 3">
    <name type="scientific">Protopolystoma xenopodis</name>
    <dbReference type="NCBI Taxonomy" id="117903"/>
    <lineage>
        <taxon>Eukaryota</taxon>
        <taxon>Metazoa</taxon>
        <taxon>Spiralia</taxon>
        <taxon>Lophotrochozoa</taxon>
        <taxon>Platyhelminthes</taxon>
        <taxon>Monogenea</taxon>
        <taxon>Polyopisthocotylea</taxon>
        <taxon>Polystomatidea</taxon>
        <taxon>Polystomatidae</taxon>
        <taxon>Protopolystoma</taxon>
    </lineage>
</organism>
<feature type="compositionally biased region" description="Basic and acidic residues" evidence="1">
    <location>
        <begin position="28"/>
        <end position="37"/>
    </location>
</feature>
<name>A0A448WFI1_9PLAT</name>
<evidence type="ECO:0000256" key="1">
    <source>
        <dbReference type="SAM" id="MobiDB-lite"/>
    </source>
</evidence>
<evidence type="ECO:0000313" key="2">
    <source>
        <dbReference type="EMBL" id="VEL10442.1"/>
    </source>
</evidence>
<protein>
    <submittedName>
        <fullName evidence="2">Uncharacterized protein</fullName>
    </submittedName>
</protein>
<dbReference type="EMBL" id="CAAALY010009015">
    <property type="protein sequence ID" value="VEL10442.1"/>
    <property type="molecule type" value="Genomic_DNA"/>
</dbReference>
<reference evidence="2" key="1">
    <citation type="submission" date="2018-11" db="EMBL/GenBank/DDBJ databases">
        <authorList>
            <consortium name="Pathogen Informatics"/>
        </authorList>
    </citation>
    <scope>NUCLEOTIDE SEQUENCE</scope>
</reference>
<dbReference type="AlphaFoldDB" id="A0A448WFI1"/>
<keyword evidence="3" id="KW-1185">Reference proteome</keyword>
<gene>
    <name evidence="2" type="ORF">PXEA_LOCUS3882</name>
</gene>
<evidence type="ECO:0000313" key="3">
    <source>
        <dbReference type="Proteomes" id="UP000784294"/>
    </source>
</evidence>
<sequence>MLCSHRKQTTEEDRGVAEVPDSDNEDNLTEKQTEQNEKFCKANERRLSCDDIIIEDSSQDYHKSCLGQNIVGLLTESSTLQTISDSAAPSQTNCSILALNSPIINVIPDLLDCPIKLLTYPHQVTEERTLNEKMTDALQLNKTTQNSDNLCNSSYRSTGSIGQEKSLSTSKSTTLHYLPLCTTIVSSDSFDSSCYLGIDCAYSN</sequence>
<proteinExistence type="predicted"/>
<comment type="caution">
    <text evidence="2">The sequence shown here is derived from an EMBL/GenBank/DDBJ whole genome shotgun (WGS) entry which is preliminary data.</text>
</comment>